<accession>A0AAX3U6D5</accession>
<dbReference type="Proteomes" id="UP001239257">
    <property type="component" value="Chromosome 2"/>
</dbReference>
<name>A0AAX3U6D5_9VIBR</name>
<proteinExistence type="predicted"/>
<reference evidence="1" key="1">
    <citation type="submission" date="2022-02" db="EMBL/GenBank/DDBJ databases">
        <title>Emergence and expansion in Europe of a Vibrio aestuarianus clonal complex pathogenic for oysters.</title>
        <authorList>
            <person name="Mesnil A."/>
            <person name="Travers M.-A."/>
        </authorList>
    </citation>
    <scope>NUCLEOTIDE SEQUENCE</scope>
    <source>
        <strain evidence="1">U29</strain>
    </source>
</reference>
<protein>
    <submittedName>
        <fullName evidence="1">Uncharacterized protein</fullName>
    </submittedName>
</protein>
<gene>
    <name evidence="1" type="ORF">PYE51_17150</name>
</gene>
<dbReference type="RefSeq" id="WP_301066194.1">
    <property type="nucleotide sequence ID" value="NZ_CP118710.1"/>
</dbReference>
<sequence>MSKYSKIADKSAKDISDEKLNVSFEYLDMDTEEFFFHGMEAEFYKKFFNCITTIKQSVNKDIAEQTHPALTPKSIFNKGGTKSAFPDDVIKKVKDKLYIETRNEDESKEKAKEITSARAFEVRITKASGRIHGFLWNNRFNIVWIDPAHNLYPKNTHGVRKQEDYAKVRCCSIEELYSLKEQLKSLQTEYDELYVAYSELGS</sequence>
<organism evidence="1 2">
    <name type="scientific">Vibrio aestuarianus</name>
    <dbReference type="NCBI Taxonomy" id="28171"/>
    <lineage>
        <taxon>Bacteria</taxon>
        <taxon>Pseudomonadati</taxon>
        <taxon>Pseudomonadota</taxon>
        <taxon>Gammaproteobacteria</taxon>
        <taxon>Vibrionales</taxon>
        <taxon>Vibrionaceae</taxon>
        <taxon>Vibrio</taxon>
    </lineage>
</organism>
<dbReference type="AlphaFoldDB" id="A0AAX3U6D5"/>
<dbReference type="EMBL" id="CP118710">
    <property type="protein sequence ID" value="WGK83095.1"/>
    <property type="molecule type" value="Genomic_DNA"/>
</dbReference>
<evidence type="ECO:0000313" key="2">
    <source>
        <dbReference type="Proteomes" id="UP001239257"/>
    </source>
</evidence>
<evidence type="ECO:0000313" key="1">
    <source>
        <dbReference type="EMBL" id="WGK83095.1"/>
    </source>
</evidence>